<sequence length="129" mass="14415">MRLRIALPHQVLVDEAARKVICEAPNGSFCLLPRHIDFTSALVPGILTWVDEAGAEMFAAVDQGIVVKVGADVRVSVRRAVVDDDLETLNQTVRRQYRTLDENERDARAAAAQLEAGFVRRFLELKERS</sequence>
<dbReference type="SUPFAM" id="SSF51344">
    <property type="entry name" value="Epsilon subunit of F1F0-ATP synthase N-terminal domain"/>
    <property type="match status" value="1"/>
</dbReference>
<keyword evidence="6" id="KW-0139">CF(1)</keyword>
<dbReference type="InterPro" id="IPR036771">
    <property type="entry name" value="ATPsynth_dsu/esu_N"/>
</dbReference>
<evidence type="ECO:0000256" key="2">
    <source>
        <dbReference type="ARBA" id="ARBA00005712"/>
    </source>
</evidence>
<comment type="subcellular location">
    <subcellularLocation>
        <location evidence="1">Endomembrane system</location>
        <topology evidence="1">Peripheral membrane protein</topology>
    </subcellularLocation>
</comment>
<keyword evidence="4" id="KW-0406">Ion transport</keyword>
<dbReference type="OrthoDB" id="8546953at2"/>
<evidence type="ECO:0000256" key="6">
    <source>
        <dbReference type="ARBA" id="ARBA00023196"/>
    </source>
</evidence>
<evidence type="ECO:0000256" key="5">
    <source>
        <dbReference type="ARBA" id="ARBA00023136"/>
    </source>
</evidence>
<gene>
    <name evidence="8" type="ORF">FIV42_06620</name>
</gene>
<keyword evidence="6" id="KW-0066">ATP synthesis</keyword>
<dbReference type="Pfam" id="PF02823">
    <property type="entry name" value="ATP-synt_DE_N"/>
    <property type="match status" value="1"/>
</dbReference>
<accession>A0A5B8YDV9</accession>
<proteinExistence type="inferred from homology"/>
<organism evidence="8 9">
    <name type="scientific">Persicimonas caeni</name>
    <dbReference type="NCBI Taxonomy" id="2292766"/>
    <lineage>
        <taxon>Bacteria</taxon>
        <taxon>Deltaproteobacteria</taxon>
        <taxon>Bradymonadales</taxon>
        <taxon>Bradymonadaceae</taxon>
        <taxon>Persicimonas</taxon>
    </lineage>
</organism>
<dbReference type="GO" id="GO:0046933">
    <property type="term" value="F:proton-transporting ATP synthase activity, rotational mechanism"/>
    <property type="evidence" value="ECO:0007669"/>
    <property type="project" value="InterPro"/>
</dbReference>
<evidence type="ECO:0000313" key="9">
    <source>
        <dbReference type="Proteomes" id="UP000315995"/>
    </source>
</evidence>
<keyword evidence="5" id="KW-0472">Membrane</keyword>
<name>A0A4Y6Q2N7_PERCE</name>
<reference evidence="8 9" key="1">
    <citation type="submission" date="2019-06" db="EMBL/GenBank/DDBJ databases">
        <title>Persicimonas caeni gen. nov., sp. nov., a predatory bacterium isolated from solar saltern.</title>
        <authorList>
            <person name="Wang S."/>
        </authorList>
    </citation>
    <scope>NUCLEOTIDE SEQUENCE [LARGE SCALE GENOMIC DNA]</scope>
    <source>
        <strain evidence="8 9">YN101</strain>
    </source>
</reference>
<evidence type="ECO:0000256" key="3">
    <source>
        <dbReference type="ARBA" id="ARBA00022448"/>
    </source>
</evidence>
<keyword evidence="9" id="KW-1185">Reference proteome</keyword>
<evidence type="ECO:0000256" key="4">
    <source>
        <dbReference type="ARBA" id="ARBA00023065"/>
    </source>
</evidence>
<dbReference type="GO" id="GO:0045259">
    <property type="term" value="C:proton-transporting ATP synthase complex"/>
    <property type="evidence" value="ECO:0007669"/>
    <property type="project" value="UniProtKB-KW"/>
</dbReference>
<evidence type="ECO:0000256" key="1">
    <source>
        <dbReference type="ARBA" id="ARBA00004184"/>
    </source>
</evidence>
<dbReference type="InterPro" id="IPR001469">
    <property type="entry name" value="ATP_synth_F1_dsu/esu"/>
</dbReference>
<protein>
    <submittedName>
        <fullName evidence="8">F0F1 ATP synthase subunit epsilon</fullName>
    </submittedName>
</protein>
<dbReference type="Proteomes" id="UP000315995">
    <property type="component" value="Chromosome"/>
</dbReference>
<feature type="domain" description="ATP synthase F1 complex delta/epsilon subunit N-terminal" evidence="7">
    <location>
        <begin position="1"/>
        <end position="80"/>
    </location>
</feature>
<dbReference type="AlphaFoldDB" id="A0A4Y6Q2N7"/>
<evidence type="ECO:0000259" key="7">
    <source>
        <dbReference type="Pfam" id="PF02823"/>
    </source>
</evidence>
<dbReference type="EMBL" id="CP041186">
    <property type="protein sequence ID" value="QDG54848.1"/>
    <property type="molecule type" value="Genomic_DNA"/>
</dbReference>
<keyword evidence="3" id="KW-0813">Transport</keyword>
<comment type="similarity">
    <text evidence="2">Belongs to the ATPase epsilon chain family.</text>
</comment>
<dbReference type="NCBIfam" id="TIGR03166">
    <property type="entry name" value="alt_F1F0_F1_eps"/>
    <property type="match status" value="1"/>
</dbReference>
<evidence type="ECO:0000313" key="8">
    <source>
        <dbReference type="EMBL" id="QDG54848.1"/>
    </source>
</evidence>
<dbReference type="InterPro" id="IPR020546">
    <property type="entry name" value="ATP_synth_F1_dsu/esu_N"/>
</dbReference>
<accession>A0A4Y6Q2N7</accession>
<dbReference type="NCBIfam" id="NF004871">
    <property type="entry name" value="PRK06228.1"/>
    <property type="match status" value="1"/>
</dbReference>
<dbReference type="InterPro" id="IPR024037">
    <property type="entry name" value="Alt_ATP_synth_F1_esu"/>
</dbReference>
<dbReference type="CDD" id="cd12152">
    <property type="entry name" value="F1-ATPase_delta"/>
    <property type="match status" value="1"/>
</dbReference>
<dbReference type="Gene3D" id="2.60.15.10">
    <property type="entry name" value="F0F1 ATP synthase delta/epsilon subunit, N-terminal"/>
    <property type="match status" value="1"/>
</dbReference>
<dbReference type="GO" id="GO:0012505">
    <property type="term" value="C:endomembrane system"/>
    <property type="evidence" value="ECO:0007669"/>
    <property type="project" value="UniProtKB-SubCell"/>
</dbReference>